<dbReference type="EMBL" id="NCSJ02000094">
    <property type="protein sequence ID" value="RFU30701.1"/>
    <property type="molecule type" value="Genomic_DNA"/>
</dbReference>
<dbReference type="PANTHER" id="PTHR47784:SF5">
    <property type="entry name" value="STEROL UPTAKE CONTROL PROTEIN 2"/>
    <property type="match status" value="1"/>
</dbReference>
<evidence type="ECO:0000313" key="1">
    <source>
        <dbReference type="EMBL" id="RFU30701.1"/>
    </source>
</evidence>
<sequence length="273" mass="30365">MFNDTRWTWETEVPQQAGFHPFLLQGLVAVSALHLGSLKSPNSETYYSTAYKSYRNATVLFRTAVSDINKDNCIAVLAFSLLVSVFQFGISNAPGSKLATGTPLSYLDVVLALRGAWSLISQLHLYLSQSKVQGLFTQRRNFGCLELPEETQYALDSLRLLNQSASATMGSGLACSEAINMLGLWFSATSASPSTWLHLVWWPSRVPDAYISLIKANEPVALIILCHWCVGIHRAAPRWFLSGWAAQTFATVKRLLGDDWEYALQWPSREIVV</sequence>
<proteinExistence type="predicted"/>
<protein>
    <recommendedName>
        <fullName evidence="3">Transcription factor domain-containing protein</fullName>
    </recommendedName>
</protein>
<accession>A0A3E2HC26</accession>
<comment type="caution">
    <text evidence="1">The sequence shown here is derived from an EMBL/GenBank/DDBJ whole genome shotgun (WGS) entry which is preliminary data.</text>
</comment>
<feature type="non-terminal residue" evidence="1">
    <location>
        <position position="1"/>
    </location>
</feature>
<organism evidence="1 2">
    <name type="scientific">Scytalidium lignicola</name>
    <name type="common">Hyphomycete</name>
    <dbReference type="NCBI Taxonomy" id="5539"/>
    <lineage>
        <taxon>Eukaryota</taxon>
        <taxon>Fungi</taxon>
        <taxon>Dikarya</taxon>
        <taxon>Ascomycota</taxon>
        <taxon>Pezizomycotina</taxon>
        <taxon>Leotiomycetes</taxon>
        <taxon>Leotiomycetes incertae sedis</taxon>
        <taxon>Scytalidium</taxon>
    </lineage>
</organism>
<evidence type="ECO:0008006" key="3">
    <source>
        <dbReference type="Google" id="ProtNLM"/>
    </source>
</evidence>
<evidence type="ECO:0000313" key="2">
    <source>
        <dbReference type="Proteomes" id="UP000258309"/>
    </source>
</evidence>
<dbReference type="OMA" id="GPVCANC"/>
<dbReference type="Proteomes" id="UP000258309">
    <property type="component" value="Unassembled WGS sequence"/>
</dbReference>
<gene>
    <name evidence="1" type="ORF">B7463_g5672</name>
</gene>
<reference evidence="1 2" key="1">
    <citation type="submission" date="2018-05" db="EMBL/GenBank/DDBJ databases">
        <title>Draft genome sequence of Scytalidium lignicola DSM 105466, a ubiquitous saprotrophic fungus.</title>
        <authorList>
            <person name="Buettner E."/>
            <person name="Gebauer A.M."/>
            <person name="Hofrichter M."/>
            <person name="Liers C."/>
            <person name="Kellner H."/>
        </authorList>
    </citation>
    <scope>NUCLEOTIDE SEQUENCE [LARGE SCALE GENOMIC DNA]</scope>
    <source>
        <strain evidence="1 2">DSM 105466</strain>
    </source>
</reference>
<dbReference type="PANTHER" id="PTHR47784">
    <property type="entry name" value="STEROL UPTAKE CONTROL PROTEIN 2"/>
    <property type="match status" value="1"/>
</dbReference>
<dbReference type="OrthoDB" id="4937900at2759"/>
<name>A0A3E2HC26_SCYLI</name>
<dbReference type="STRING" id="5539.A0A3E2HC26"/>
<keyword evidence="2" id="KW-1185">Reference proteome</keyword>
<dbReference type="GO" id="GO:0001228">
    <property type="term" value="F:DNA-binding transcription activator activity, RNA polymerase II-specific"/>
    <property type="evidence" value="ECO:0007669"/>
    <property type="project" value="TreeGrafter"/>
</dbReference>
<feature type="non-terminal residue" evidence="1">
    <location>
        <position position="273"/>
    </location>
</feature>
<dbReference type="InterPro" id="IPR053157">
    <property type="entry name" value="Sterol_Uptake_Regulator"/>
</dbReference>
<dbReference type="AlphaFoldDB" id="A0A3E2HC26"/>